<evidence type="ECO:0000313" key="4">
    <source>
        <dbReference type="Proteomes" id="UP000316584"/>
    </source>
</evidence>
<proteinExistence type="predicted"/>
<dbReference type="RefSeq" id="WP_144892451.1">
    <property type="nucleotide sequence ID" value="NZ_CP042218.1"/>
</dbReference>
<keyword evidence="2" id="KW-0472">Membrane</keyword>
<sequence length="558" mass="59480">MSAAALTGCLVKILLVGVLLLTPGLAGAEVRAWLDRDRIELGESATLNIETDGGGRPDYAPLEDDFRIEQQSSRHSYEQHGGAAVTRTLYAVALRPDRTGELTVPSLQVGGERTAPLTLIVTAASAAPARTRDPAFIEAEVDDVAPYVQQAVGLRLRLYYAPRLLSGQLEQPEPDGGALRRSGNDLQYTRDIGGRRYQVVERRYLLVPERSGRLEVPAARFHGRGVGGWLDDLFGEGQRSVAAEGPVLVLDVKPLPAAAPRPWLPLHNLQLRWLERPSTVRAGDAATIELELVADGATAAQLEPPALSADQGAQIFPEPPRHDETVEEGRPRVRMVRRFSVLPAREGRLRVEMPGVEWWDVDADRLRVATLPALEFDVAPAAPAAPESPGVAWRSGEETLVRVPGVQGGARAWALATVAFAFLWLATLAWALQLRSRGAASGRTIAGAGAGAPPDAAHRSGPGPTLRKALVAGELGDIAAALCALSSPPATDLDTLARMLAPGPQREAIAALQRARWGQGEGAAAAARTAVREAFARGPDWRVGDDGGDATLPPLYPR</sequence>
<evidence type="ECO:0000256" key="1">
    <source>
        <dbReference type="SAM" id="MobiDB-lite"/>
    </source>
</evidence>
<name>A0A518N592_9GAMM</name>
<dbReference type="OrthoDB" id="5293418at2"/>
<evidence type="ECO:0000256" key="2">
    <source>
        <dbReference type="SAM" id="Phobius"/>
    </source>
</evidence>
<keyword evidence="2" id="KW-1133">Transmembrane helix</keyword>
<dbReference type="InterPro" id="IPR025738">
    <property type="entry name" value="BatD"/>
</dbReference>
<feature type="transmembrane region" description="Helical" evidence="2">
    <location>
        <begin position="412"/>
        <end position="432"/>
    </location>
</feature>
<dbReference type="Pfam" id="PF13584">
    <property type="entry name" value="BatD"/>
    <property type="match status" value="1"/>
</dbReference>
<dbReference type="Proteomes" id="UP000316584">
    <property type="component" value="Chromosome"/>
</dbReference>
<dbReference type="KEGG" id="lug:FPZ22_09505"/>
<dbReference type="PANTHER" id="PTHR40940">
    <property type="entry name" value="PROTEIN BATD-RELATED"/>
    <property type="match status" value="1"/>
</dbReference>
<feature type="region of interest" description="Disordered" evidence="1">
    <location>
        <begin position="539"/>
        <end position="558"/>
    </location>
</feature>
<dbReference type="EMBL" id="CP042218">
    <property type="protein sequence ID" value="QDW67089.1"/>
    <property type="molecule type" value="Genomic_DNA"/>
</dbReference>
<organism evidence="3 4">
    <name type="scientific">Luteimonas granuli</name>
    <dbReference type="NCBI Taxonomy" id="1176533"/>
    <lineage>
        <taxon>Bacteria</taxon>
        <taxon>Pseudomonadati</taxon>
        <taxon>Pseudomonadota</taxon>
        <taxon>Gammaproteobacteria</taxon>
        <taxon>Lysobacterales</taxon>
        <taxon>Lysobacteraceae</taxon>
        <taxon>Luteimonas</taxon>
    </lineage>
</organism>
<dbReference type="AlphaFoldDB" id="A0A518N592"/>
<reference evidence="3 4" key="1">
    <citation type="submission" date="2019-07" db="EMBL/GenBank/DDBJ databases">
        <title>Full genome sequence of Luteimonas sp. Gr-4.</title>
        <authorList>
            <person name="Im W.-T."/>
        </authorList>
    </citation>
    <scope>NUCLEOTIDE SEQUENCE [LARGE SCALE GENOMIC DNA]</scope>
    <source>
        <strain evidence="3 4">Gr-4</strain>
    </source>
</reference>
<protein>
    <submittedName>
        <fullName evidence="3">Protein BatD</fullName>
    </submittedName>
</protein>
<accession>A0A518N592</accession>
<keyword evidence="4" id="KW-1185">Reference proteome</keyword>
<dbReference type="PANTHER" id="PTHR40940:SF1">
    <property type="entry name" value="PROTEIN BATD"/>
    <property type="match status" value="1"/>
</dbReference>
<keyword evidence="2" id="KW-0812">Transmembrane</keyword>
<evidence type="ECO:0000313" key="3">
    <source>
        <dbReference type="EMBL" id="QDW67089.1"/>
    </source>
</evidence>
<gene>
    <name evidence="3" type="ORF">FPZ22_09505</name>
</gene>